<evidence type="ECO:0000256" key="1">
    <source>
        <dbReference type="SAM" id="MobiDB-lite"/>
    </source>
</evidence>
<feature type="region of interest" description="Disordered" evidence="1">
    <location>
        <begin position="223"/>
        <end position="244"/>
    </location>
</feature>
<evidence type="ECO:0008006" key="5">
    <source>
        <dbReference type="Google" id="ProtNLM"/>
    </source>
</evidence>
<evidence type="ECO:0000313" key="3">
    <source>
        <dbReference type="EMBL" id="GAA2101285.1"/>
    </source>
</evidence>
<feature type="compositionally biased region" description="Low complexity" evidence="1">
    <location>
        <begin position="19"/>
        <end position="31"/>
    </location>
</feature>
<evidence type="ECO:0000313" key="4">
    <source>
        <dbReference type="Proteomes" id="UP001500897"/>
    </source>
</evidence>
<dbReference type="Proteomes" id="UP001500897">
    <property type="component" value="Unassembled WGS sequence"/>
</dbReference>
<accession>A0ABN2WYV6</accession>
<keyword evidence="4" id="KW-1185">Reference proteome</keyword>
<feature type="signal peptide" evidence="2">
    <location>
        <begin position="1"/>
        <end position="19"/>
    </location>
</feature>
<feature type="chain" id="PRO_5046569120" description="PknH-like protein" evidence="2">
    <location>
        <begin position="20"/>
        <end position="244"/>
    </location>
</feature>
<comment type="caution">
    <text evidence="3">The sequence shown here is derived from an EMBL/GenBank/DDBJ whole genome shotgun (WGS) entry which is preliminary data.</text>
</comment>
<reference evidence="3 4" key="1">
    <citation type="journal article" date="2019" name="Int. J. Syst. Evol. Microbiol.">
        <title>The Global Catalogue of Microorganisms (GCM) 10K type strain sequencing project: providing services to taxonomists for standard genome sequencing and annotation.</title>
        <authorList>
            <consortium name="The Broad Institute Genomics Platform"/>
            <consortium name="The Broad Institute Genome Sequencing Center for Infectious Disease"/>
            <person name="Wu L."/>
            <person name="Ma J."/>
        </authorList>
    </citation>
    <scope>NUCLEOTIDE SEQUENCE [LARGE SCALE GENOMIC DNA]</scope>
    <source>
        <strain evidence="3 4">JCM 14559</strain>
    </source>
</reference>
<dbReference type="EMBL" id="BAAANS010000022">
    <property type="protein sequence ID" value="GAA2101285.1"/>
    <property type="molecule type" value="Genomic_DNA"/>
</dbReference>
<sequence length="244" mass="24706">MRHLLALAALALAAGCATAPPAPSADRAAPSPAGPEPEYDAAAVRALGVTEAELAPGWHVTLMQPGQNDISSPPETADTPACQPVLDALTPSKGAAGPLAETDLDIAREGDDPASLYTAILAFRPGRAAAVHAGLDRVLGHCRAFTSSAGRHLLTRLDTPTPEGADAATAFTLTNETDGTTIAQRALVTRTGDVLAVFTTLDATGRPAPEPDAGVVKAQLAKLANQGEHRQGPGNGGSVLRTGP</sequence>
<proteinExistence type="predicted"/>
<evidence type="ECO:0000256" key="2">
    <source>
        <dbReference type="SAM" id="SignalP"/>
    </source>
</evidence>
<dbReference type="RefSeq" id="WP_344553103.1">
    <property type="nucleotide sequence ID" value="NZ_BAAANS010000022.1"/>
</dbReference>
<keyword evidence="2" id="KW-0732">Signal</keyword>
<name>A0ABN2WYV6_9ACTN</name>
<protein>
    <recommendedName>
        <fullName evidence="5">PknH-like protein</fullName>
    </recommendedName>
</protein>
<organism evidence="3 4">
    <name type="scientific">Kitasatospora saccharophila</name>
    <dbReference type="NCBI Taxonomy" id="407973"/>
    <lineage>
        <taxon>Bacteria</taxon>
        <taxon>Bacillati</taxon>
        <taxon>Actinomycetota</taxon>
        <taxon>Actinomycetes</taxon>
        <taxon>Kitasatosporales</taxon>
        <taxon>Streptomycetaceae</taxon>
        <taxon>Kitasatospora</taxon>
    </lineage>
</organism>
<feature type="region of interest" description="Disordered" evidence="1">
    <location>
        <begin position="19"/>
        <end position="39"/>
    </location>
</feature>
<dbReference type="PROSITE" id="PS51257">
    <property type="entry name" value="PROKAR_LIPOPROTEIN"/>
    <property type="match status" value="1"/>
</dbReference>
<gene>
    <name evidence="3" type="ORF">GCM10009759_34820</name>
</gene>